<evidence type="ECO:0000313" key="2">
    <source>
        <dbReference type="Proteomes" id="UP001279734"/>
    </source>
</evidence>
<name>A0AAD3SJ72_NEPGR</name>
<dbReference type="Proteomes" id="UP001279734">
    <property type="component" value="Unassembled WGS sequence"/>
</dbReference>
<gene>
    <name evidence="1" type="ORF">Nepgr_013440</name>
</gene>
<dbReference type="EMBL" id="BSYO01000011">
    <property type="protein sequence ID" value="GMH11599.1"/>
    <property type="molecule type" value="Genomic_DNA"/>
</dbReference>
<proteinExistence type="predicted"/>
<sequence length="158" mass="17033">MVRFAPEILSAEAPSSAPHHRMLALCSDICHLIKFRRSNLGNLASEGIPVDDGPKLASSPFAPPREALGVVPFDDALPLIDIQPNPGTDIENHDMLIPPCDGMTSEMEPASVIDPDLTPSPISRISKKYSLVASNFGSRFLQAPLVALNKLRKKLEVG</sequence>
<dbReference type="AlphaFoldDB" id="A0AAD3SJ72"/>
<evidence type="ECO:0000313" key="1">
    <source>
        <dbReference type="EMBL" id="GMH11599.1"/>
    </source>
</evidence>
<keyword evidence="2" id="KW-1185">Reference proteome</keyword>
<reference evidence="1" key="1">
    <citation type="submission" date="2023-05" db="EMBL/GenBank/DDBJ databases">
        <title>Nepenthes gracilis genome sequencing.</title>
        <authorList>
            <person name="Fukushima K."/>
        </authorList>
    </citation>
    <scope>NUCLEOTIDE SEQUENCE</scope>
    <source>
        <strain evidence="1">SING2019-196</strain>
    </source>
</reference>
<accession>A0AAD3SJ72</accession>
<protein>
    <submittedName>
        <fullName evidence="1">Uncharacterized protein</fullName>
    </submittedName>
</protein>
<organism evidence="1 2">
    <name type="scientific">Nepenthes gracilis</name>
    <name type="common">Slender pitcher plant</name>
    <dbReference type="NCBI Taxonomy" id="150966"/>
    <lineage>
        <taxon>Eukaryota</taxon>
        <taxon>Viridiplantae</taxon>
        <taxon>Streptophyta</taxon>
        <taxon>Embryophyta</taxon>
        <taxon>Tracheophyta</taxon>
        <taxon>Spermatophyta</taxon>
        <taxon>Magnoliopsida</taxon>
        <taxon>eudicotyledons</taxon>
        <taxon>Gunneridae</taxon>
        <taxon>Pentapetalae</taxon>
        <taxon>Caryophyllales</taxon>
        <taxon>Nepenthaceae</taxon>
        <taxon>Nepenthes</taxon>
    </lineage>
</organism>
<comment type="caution">
    <text evidence="1">The sequence shown here is derived from an EMBL/GenBank/DDBJ whole genome shotgun (WGS) entry which is preliminary data.</text>
</comment>